<dbReference type="PROSITE" id="PS00107">
    <property type="entry name" value="PROTEIN_KINASE_ATP"/>
    <property type="match status" value="1"/>
</dbReference>
<keyword evidence="1" id="KW-0418">Kinase</keyword>
<dbReference type="InterPro" id="IPR011009">
    <property type="entry name" value="Kinase-like_dom_sf"/>
</dbReference>
<reference evidence="1" key="1">
    <citation type="submission" date="2020-04" db="EMBL/GenBank/DDBJ databases">
        <authorList>
            <person name="Alioto T."/>
            <person name="Alioto T."/>
            <person name="Gomez Garrido J."/>
        </authorList>
    </citation>
    <scope>NUCLEOTIDE SEQUENCE</scope>
    <source>
        <strain evidence="1">A484AB</strain>
    </source>
</reference>
<evidence type="ECO:0000313" key="2">
    <source>
        <dbReference type="Proteomes" id="UP001152795"/>
    </source>
</evidence>
<name>A0A6S7KLU2_PARCT</name>
<dbReference type="AlphaFoldDB" id="A0A6S7KLU2"/>
<keyword evidence="1" id="KW-0808">Transferase</keyword>
<organism evidence="1 2">
    <name type="scientific">Paramuricea clavata</name>
    <name type="common">Red gorgonian</name>
    <name type="synonym">Violescent sea-whip</name>
    <dbReference type="NCBI Taxonomy" id="317549"/>
    <lineage>
        <taxon>Eukaryota</taxon>
        <taxon>Metazoa</taxon>
        <taxon>Cnidaria</taxon>
        <taxon>Anthozoa</taxon>
        <taxon>Octocorallia</taxon>
        <taxon>Malacalcyonacea</taxon>
        <taxon>Plexauridae</taxon>
        <taxon>Paramuricea</taxon>
    </lineage>
</organism>
<dbReference type="EMBL" id="CACRXK020015960">
    <property type="protein sequence ID" value="CAB4029123.1"/>
    <property type="molecule type" value="Genomic_DNA"/>
</dbReference>
<accession>A0A6S7KLU2</accession>
<gene>
    <name evidence="1" type="ORF">PACLA_8A024461</name>
</gene>
<sequence>MSKLGSFKVPSFIKKRRIDHGLPTFSWNSLRNVEEIGSGSYGSIHRAIYDKETVVVKKLKGESSIAKDRFLKEAKLLFGAIALKPYDLKPKLEKLPFTFFRKLASEGMQCGGTMSISKMTEIFFEICRPSFQQAGTDNSDVVHEENINLKMDMVSVSPEVKESLMIRTKSFDATGEQKIKKPQNKSKKSVNTLIMYTQPWPSITNVPF</sequence>
<comment type="caution">
    <text evidence="1">The sequence shown here is derived from an EMBL/GenBank/DDBJ whole genome shotgun (WGS) entry which is preliminary data.</text>
</comment>
<protein>
    <submittedName>
        <fullName evidence="1">Serine threonine- kinase STY46-like</fullName>
    </submittedName>
</protein>
<evidence type="ECO:0000313" key="1">
    <source>
        <dbReference type="EMBL" id="CAB4029123.1"/>
    </source>
</evidence>
<dbReference type="Proteomes" id="UP001152795">
    <property type="component" value="Unassembled WGS sequence"/>
</dbReference>
<dbReference type="Gene3D" id="3.30.200.20">
    <property type="entry name" value="Phosphorylase Kinase, domain 1"/>
    <property type="match status" value="1"/>
</dbReference>
<dbReference type="InterPro" id="IPR017441">
    <property type="entry name" value="Protein_kinase_ATP_BS"/>
</dbReference>
<keyword evidence="2" id="KW-1185">Reference proteome</keyword>
<dbReference type="SUPFAM" id="SSF56112">
    <property type="entry name" value="Protein kinase-like (PK-like)"/>
    <property type="match status" value="1"/>
</dbReference>
<dbReference type="GO" id="GO:0005524">
    <property type="term" value="F:ATP binding"/>
    <property type="evidence" value="ECO:0007669"/>
    <property type="project" value="UniProtKB-UniRule"/>
</dbReference>
<dbReference type="GO" id="GO:0016301">
    <property type="term" value="F:kinase activity"/>
    <property type="evidence" value="ECO:0007669"/>
    <property type="project" value="UniProtKB-KW"/>
</dbReference>
<proteinExistence type="predicted"/>